<accession>A0A0R3TAU4</accession>
<keyword evidence="5" id="KW-0418">Kinase</keyword>
<evidence type="ECO:0000259" key="9">
    <source>
        <dbReference type="Pfam" id="PF00288"/>
    </source>
</evidence>
<organism evidence="13">
    <name type="scientific">Rodentolepis nana</name>
    <name type="common">Dwarf tapeworm</name>
    <name type="synonym">Hymenolepis nana</name>
    <dbReference type="NCBI Taxonomy" id="102285"/>
    <lineage>
        <taxon>Eukaryota</taxon>
        <taxon>Metazoa</taxon>
        <taxon>Spiralia</taxon>
        <taxon>Lophotrochozoa</taxon>
        <taxon>Platyhelminthes</taxon>
        <taxon>Cestoda</taxon>
        <taxon>Eucestoda</taxon>
        <taxon>Cyclophyllidea</taxon>
        <taxon>Hymenolepididae</taxon>
        <taxon>Rodentolepis</taxon>
    </lineage>
</organism>
<dbReference type="PROSITE" id="PS00627">
    <property type="entry name" value="GHMP_KINASES_ATP"/>
    <property type="match status" value="1"/>
</dbReference>
<evidence type="ECO:0000256" key="3">
    <source>
        <dbReference type="ARBA" id="ARBA00022723"/>
    </source>
</evidence>
<dbReference type="GO" id="GO:0005524">
    <property type="term" value="F:ATP binding"/>
    <property type="evidence" value="ECO:0007669"/>
    <property type="project" value="UniProtKB-KW"/>
</dbReference>
<evidence type="ECO:0000256" key="1">
    <source>
        <dbReference type="ARBA" id="ARBA00006566"/>
    </source>
</evidence>
<sequence>MVSSPNNSGMCRIHTTAKEEEERSTVNFSVGHVERVELTKGERWSGYIRGVIAFMQKAGARVPGFNAVIVSSVPIGVGLSSSASLEVATLLTCQKLADSDSLSVQDAALICQKAECEWVHAPCGLMDQLASLGGVAGHALFIDCNTNDIEPITTNFDGVAKVIIVNSGVHHRIAAGQYRIRRNECDELCTFFDVKSLRDLQIKISKLEDLCKEATDSLSKTHANRLHHVLTENQRVVDARTAMQTMNLTELGQLMRESHESLKKDYEVSCKEVDELVDIAMSVEGVYGARMTGGGFGGAVVVLAKPDAVKHVIDAIDNKYSCKAGIWVVDASLGARILPRQKERTKSMSKYD</sequence>
<dbReference type="GO" id="GO:0046872">
    <property type="term" value="F:metal ion binding"/>
    <property type="evidence" value="ECO:0007669"/>
    <property type="project" value="UniProtKB-KW"/>
</dbReference>
<dbReference type="Gene3D" id="3.30.70.890">
    <property type="entry name" value="GHMP kinase, C-terminal domain"/>
    <property type="match status" value="1"/>
</dbReference>
<dbReference type="PANTHER" id="PTHR10457">
    <property type="entry name" value="MEVALONATE KINASE/GALACTOKINASE"/>
    <property type="match status" value="1"/>
</dbReference>
<evidence type="ECO:0000256" key="8">
    <source>
        <dbReference type="ARBA" id="ARBA00023277"/>
    </source>
</evidence>
<evidence type="ECO:0000256" key="2">
    <source>
        <dbReference type="ARBA" id="ARBA00022679"/>
    </source>
</evidence>
<evidence type="ECO:0000256" key="5">
    <source>
        <dbReference type="ARBA" id="ARBA00022777"/>
    </source>
</evidence>
<dbReference type="InterPro" id="IPR006204">
    <property type="entry name" value="GHMP_kinase_N_dom"/>
</dbReference>
<evidence type="ECO:0000256" key="6">
    <source>
        <dbReference type="ARBA" id="ARBA00022840"/>
    </source>
</evidence>
<gene>
    <name evidence="11" type="ORF">HNAJ_LOCUS4181</name>
</gene>
<dbReference type="EMBL" id="UZAE01002777">
    <property type="protein sequence ID" value="VDO00041.1"/>
    <property type="molecule type" value="Genomic_DNA"/>
</dbReference>
<evidence type="ECO:0000259" key="10">
    <source>
        <dbReference type="Pfam" id="PF08544"/>
    </source>
</evidence>
<dbReference type="GO" id="GO:0005829">
    <property type="term" value="C:cytosol"/>
    <property type="evidence" value="ECO:0007669"/>
    <property type="project" value="TreeGrafter"/>
</dbReference>
<dbReference type="Pfam" id="PF00288">
    <property type="entry name" value="GHMP_kinases_N"/>
    <property type="match status" value="1"/>
</dbReference>
<dbReference type="InterPro" id="IPR013750">
    <property type="entry name" value="GHMP_kinase_C_dom"/>
</dbReference>
<dbReference type="InterPro" id="IPR014721">
    <property type="entry name" value="Ribsml_uS5_D2-typ_fold_subgr"/>
</dbReference>
<dbReference type="OrthoDB" id="275179at2759"/>
<dbReference type="AlphaFoldDB" id="A0A0R3TAU4"/>
<dbReference type="STRING" id="102285.A0A0R3TAU4"/>
<keyword evidence="8" id="KW-0119">Carbohydrate metabolism</keyword>
<feature type="domain" description="GHMP kinase N-terminal" evidence="9">
    <location>
        <begin position="47"/>
        <end position="133"/>
    </location>
</feature>
<evidence type="ECO:0000313" key="13">
    <source>
        <dbReference type="WBParaSite" id="HNAJ_0000418301-mRNA-1"/>
    </source>
</evidence>
<dbReference type="Proteomes" id="UP000278807">
    <property type="component" value="Unassembled WGS sequence"/>
</dbReference>
<keyword evidence="6" id="KW-0067">ATP-binding</keyword>
<dbReference type="GO" id="GO:0004335">
    <property type="term" value="F:galactokinase activity"/>
    <property type="evidence" value="ECO:0007669"/>
    <property type="project" value="InterPro"/>
</dbReference>
<keyword evidence="2" id="KW-0808">Transferase</keyword>
<dbReference type="GO" id="GO:0006012">
    <property type="term" value="P:galactose metabolic process"/>
    <property type="evidence" value="ECO:0007669"/>
    <property type="project" value="InterPro"/>
</dbReference>
<proteinExistence type="inferred from homology"/>
<dbReference type="InterPro" id="IPR036554">
    <property type="entry name" value="GHMP_kinase_C_sf"/>
</dbReference>
<dbReference type="PRINTS" id="PR00959">
    <property type="entry name" value="MEVGALKINASE"/>
</dbReference>
<evidence type="ECO:0000313" key="11">
    <source>
        <dbReference type="EMBL" id="VDO00041.1"/>
    </source>
</evidence>
<dbReference type="SUPFAM" id="SSF55060">
    <property type="entry name" value="GHMP Kinase, C-terminal domain"/>
    <property type="match status" value="1"/>
</dbReference>
<reference evidence="13" key="1">
    <citation type="submission" date="2017-02" db="UniProtKB">
        <authorList>
            <consortium name="WormBaseParasite"/>
        </authorList>
    </citation>
    <scope>IDENTIFICATION</scope>
</reference>
<dbReference type="InterPro" id="IPR006206">
    <property type="entry name" value="Mevalonate/galactokinase"/>
</dbReference>
<protein>
    <submittedName>
        <fullName evidence="13">Galactokinase</fullName>
    </submittedName>
</protein>
<feature type="domain" description="GHMP kinase C-terminal" evidence="10">
    <location>
        <begin position="241"/>
        <end position="321"/>
    </location>
</feature>
<keyword evidence="3" id="KW-0479">Metal-binding</keyword>
<dbReference type="Gene3D" id="3.30.230.10">
    <property type="match status" value="1"/>
</dbReference>
<name>A0A0R3TAU4_RODNA</name>
<dbReference type="InterPro" id="IPR006203">
    <property type="entry name" value="GHMP_knse_ATP-bd_CS"/>
</dbReference>
<dbReference type="InterPro" id="IPR020568">
    <property type="entry name" value="Ribosomal_Su5_D2-typ_SF"/>
</dbReference>
<dbReference type="PIRSF" id="PIRSF000530">
    <property type="entry name" value="Galactokinase"/>
    <property type="match status" value="1"/>
</dbReference>
<dbReference type="PANTHER" id="PTHR10457:SF7">
    <property type="entry name" value="GALACTOKINASE-RELATED"/>
    <property type="match status" value="1"/>
</dbReference>
<evidence type="ECO:0000256" key="7">
    <source>
        <dbReference type="ARBA" id="ARBA00022842"/>
    </source>
</evidence>
<keyword evidence="7" id="KW-0460">Magnesium</keyword>
<dbReference type="InterPro" id="IPR000705">
    <property type="entry name" value="Galactokinase"/>
</dbReference>
<keyword evidence="12" id="KW-1185">Reference proteome</keyword>
<keyword evidence="4" id="KW-0547">Nucleotide-binding</keyword>
<dbReference type="NCBIfam" id="TIGR00131">
    <property type="entry name" value="gal_kin"/>
    <property type="match status" value="1"/>
</dbReference>
<dbReference type="Pfam" id="PF08544">
    <property type="entry name" value="GHMP_kinases_C"/>
    <property type="match status" value="1"/>
</dbReference>
<comment type="similarity">
    <text evidence="1">Belongs to the GHMP kinase family. GalK subfamily.</text>
</comment>
<dbReference type="FunFam" id="3.30.70.890:FF:000001">
    <property type="entry name" value="Galactokinase"/>
    <property type="match status" value="1"/>
</dbReference>
<evidence type="ECO:0000313" key="12">
    <source>
        <dbReference type="Proteomes" id="UP000278807"/>
    </source>
</evidence>
<reference evidence="11 12" key="2">
    <citation type="submission" date="2018-11" db="EMBL/GenBank/DDBJ databases">
        <authorList>
            <consortium name="Pathogen Informatics"/>
        </authorList>
    </citation>
    <scope>NUCLEOTIDE SEQUENCE [LARGE SCALE GENOMIC DNA]</scope>
</reference>
<dbReference type="PRINTS" id="PR00473">
    <property type="entry name" value="GALCTOKINASE"/>
</dbReference>
<dbReference type="SUPFAM" id="SSF54211">
    <property type="entry name" value="Ribosomal protein S5 domain 2-like"/>
    <property type="match status" value="1"/>
</dbReference>
<evidence type="ECO:0000256" key="4">
    <source>
        <dbReference type="ARBA" id="ARBA00022741"/>
    </source>
</evidence>
<dbReference type="WBParaSite" id="HNAJ_0000418301-mRNA-1">
    <property type="protein sequence ID" value="HNAJ_0000418301-mRNA-1"/>
    <property type="gene ID" value="HNAJ_0000418301"/>
</dbReference>